<accession>A0ABT0SS34</accession>
<comment type="caution">
    <text evidence="1">The sequence shown here is derived from an EMBL/GenBank/DDBJ whole genome shotgun (WGS) entry which is preliminary data.</text>
</comment>
<keyword evidence="2" id="KW-1185">Reference proteome</keyword>
<organism evidence="1 2">
    <name type="scientific">Halomonas llamarensis</name>
    <dbReference type="NCBI Taxonomy" id="2945104"/>
    <lineage>
        <taxon>Bacteria</taxon>
        <taxon>Pseudomonadati</taxon>
        <taxon>Pseudomonadota</taxon>
        <taxon>Gammaproteobacteria</taxon>
        <taxon>Oceanospirillales</taxon>
        <taxon>Halomonadaceae</taxon>
        <taxon>Halomonas</taxon>
    </lineage>
</organism>
<name>A0ABT0SS34_9GAMM</name>
<gene>
    <name evidence="1" type="ORF">M8006_11750</name>
</gene>
<evidence type="ECO:0000313" key="2">
    <source>
        <dbReference type="Proteomes" id="UP001165308"/>
    </source>
</evidence>
<proteinExistence type="predicted"/>
<sequence>MAILEKLIELMSDRRKQLASQTALEGGKPLKDSLVGIDASAVIINQHTTFRTDGMPYTIADMQIEKLPRPEWSLAIHVY</sequence>
<reference evidence="1" key="1">
    <citation type="submission" date="2022-05" db="EMBL/GenBank/DDBJ databases">
        <title>Halomonas geminus sp. nov. and Halomonas llamarensis sp. nov. isolated from high-altitude salars of the Atacama Desert.</title>
        <authorList>
            <person name="Hintersatz C."/>
            <person name="Rojas L.A."/>
            <person name="Wei T.-S."/>
            <person name="Kutschke S."/>
            <person name="Lehmann F."/>
            <person name="Jain R."/>
            <person name="Pollmann K."/>
        </authorList>
    </citation>
    <scope>NUCLEOTIDE SEQUENCE</scope>
    <source>
        <strain evidence="1">ATCHA</strain>
    </source>
</reference>
<dbReference type="Proteomes" id="UP001165308">
    <property type="component" value="Unassembled WGS sequence"/>
</dbReference>
<protein>
    <submittedName>
        <fullName evidence="1">Uncharacterized protein</fullName>
    </submittedName>
</protein>
<evidence type="ECO:0000313" key="1">
    <source>
        <dbReference type="EMBL" id="MCL7930640.1"/>
    </source>
</evidence>
<dbReference type="EMBL" id="JAMJPJ010000019">
    <property type="protein sequence ID" value="MCL7930640.1"/>
    <property type="molecule type" value="Genomic_DNA"/>
</dbReference>